<organism evidence="7 8">
    <name type="scientific">Nonomuraea solani</name>
    <dbReference type="NCBI Taxonomy" id="1144553"/>
    <lineage>
        <taxon>Bacteria</taxon>
        <taxon>Bacillati</taxon>
        <taxon>Actinomycetota</taxon>
        <taxon>Actinomycetes</taxon>
        <taxon>Streptosporangiales</taxon>
        <taxon>Streptosporangiaceae</taxon>
        <taxon>Nonomuraea</taxon>
    </lineage>
</organism>
<evidence type="ECO:0000256" key="2">
    <source>
        <dbReference type="ARBA" id="ARBA00022525"/>
    </source>
</evidence>
<dbReference type="NCBIfam" id="TIGR01643">
    <property type="entry name" value="YD_repeat_2x"/>
    <property type="match status" value="6"/>
</dbReference>
<evidence type="ECO:0000259" key="6">
    <source>
        <dbReference type="Pfam" id="PF25275"/>
    </source>
</evidence>
<reference evidence="7 8" key="1">
    <citation type="submission" date="2016-10" db="EMBL/GenBank/DDBJ databases">
        <authorList>
            <person name="de Groot N.N."/>
        </authorList>
    </citation>
    <scope>NUCLEOTIDE SEQUENCE [LARGE SCALE GENOMIC DNA]</scope>
    <source>
        <strain evidence="7 8">CGMCC 4.7037</strain>
    </source>
</reference>
<evidence type="ECO:0000259" key="5">
    <source>
        <dbReference type="Pfam" id="PF24517"/>
    </source>
</evidence>
<feature type="region of interest" description="Disordered" evidence="4">
    <location>
        <begin position="15"/>
        <end position="61"/>
    </location>
</feature>
<dbReference type="Pfam" id="PF05593">
    <property type="entry name" value="RHS_repeat"/>
    <property type="match status" value="2"/>
</dbReference>
<feature type="region of interest" description="Disordered" evidence="4">
    <location>
        <begin position="1613"/>
        <end position="1638"/>
    </location>
</feature>
<dbReference type="NCBIfam" id="NF033679">
    <property type="entry name" value="DNRLRE_dom"/>
    <property type="match status" value="2"/>
</dbReference>
<dbReference type="InterPro" id="IPR022385">
    <property type="entry name" value="Rhs_assc_core"/>
</dbReference>
<evidence type="ECO:0000256" key="1">
    <source>
        <dbReference type="ARBA" id="ARBA00004613"/>
    </source>
</evidence>
<evidence type="ECO:0000256" key="3">
    <source>
        <dbReference type="ARBA" id="ARBA00022729"/>
    </source>
</evidence>
<dbReference type="InterPro" id="IPR031325">
    <property type="entry name" value="RHS_repeat"/>
</dbReference>
<dbReference type="Gene3D" id="2.60.120.970">
    <property type="match status" value="1"/>
</dbReference>
<dbReference type="InterPro" id="IPR055372">
    <property type="entry name" value="CBM96"/>
</dbReference>
<dbReference type="GO" id="GO:0005975">
    <property type="term" value="P:carbohydrate metabolic process"/>
    <property type="evidence" value="ECO:0007669"/>
    <property type="project" value="UniProtKB-ARBA"/>
</dbReference>
<dbReference type="Gene3D" id="2.180.10.10">
    <property type="entry name" value="RHS repeat-associated core"/>
    <property type="match status" value="4"/>
</dbReference>
<proteinExistence type="predicted"/>
<dbReference type="OrthoDB" id="3881096at2"/>
<dbReference type="Pfam" id="PF24517">
    <property type="entry name" value="CBM96"/>
    <property type="match status" value="1"/>
</dbReference>
<evidence type="ECO:0000313" key="7">
    <source>
        <dbReference type="EMBL" id="SEG20985.1"/>
    </source>
</evidence>
<dbReference type="PANTHER" id="PTHR32305">
    <property type="match status" value="1"/>
</dbReference>
<dbReference type="NCBIfam" id="TIGR03696">
    <property type="entry name" value="Rhs_assc_core"/>
    <property type="match status" value="1"/>
</dbReference>
<name>A0A1H5YB53_9ACTN</name>
<evidence type="ECO:0000313" key="8">
    <source>
        <dbReference type="Proteomes" id="UP000236732"/>
    </source>
</evidence>
<keyword evidence="8" id="KW-1185">Reference proteome</keyword>
<dbReference type="Proteomes" id="UP000236732">
    <property type="component" value="Unassembled WGS sequence"/>
</dbReference>
<dbReference type="Gene3D" id="2.60.40.10">
    <property type="entry name" value="Immunoglobulins"/>
    <property type="match status" value="1"/>
</dbReference>
<dbReference type="InterPro" id="IPR006530">
    <property type="entry name" value="YD"/>
</dbReference>
<dbReference type="InterPro" id="IPR013783">
    <property type="entry name" value="Ig-like_fold"/>
</dbReference>
<keyword evidence="2" id="KW-0964">Secreted</keyword>
<dbReference type="InterPro" id="IPR033803">
    <property type="entry name" value="CBD-like_Golvesin-Xly"/>
</dbReference>
<dbReference type="RefSeq" id="WP_103954931.1">
    <property type="nucleotide sequence ID" value="NZ_FNVT01000002.1"/>
</dbReference>
<dbReference type="GO" id="GO:0005576">
    <property type="term" value="C:extracellular region"/>
    <property type="evidence" value="ECO:0007669"/>
    <property type="project" value="UniProtKB-SubCell"/>
</dbReference>
<dbReference type="EMBL" id="FNVT01000002">
    <property type="protein sequence ID" value="SEG20985.1"/>
    <property type="molecule type" value="Genomic_DNA"/>
</dbReference>
<comment type="subcellular location">
    <subcellularLocation>
        <location evidence="1">Secreted</location>
    </subcellularLocation>
</comment>
<evidence type="ECO:0000256" key="4">
    <source>
        <dbReference type="SAM" id="MobiDB-lite"/>
    </source>
</evidence>
<accession>A0A1H5YB53</accession>
<dbReference type="PANTHER" id="PTHR32305:SF15">
    <property type="entry name" value="PROTEIN RHSA-RELATED"/>
    <property type="match status" value="1"/>
</dbReference>
<gene>
    <name evidence="7" type="ORF">SAMN05444920_102205</name>
</gene>
<feature type="domain" description="Carbohydrate-binding module family 96" evidence="5">
    <location>
        <begin position="290"/>
        <end position="423"/>
    </location>
</feature>
<dbReference type="InterPro" id="IPR050708">
    <property type="entry name" value="T6SS_VgrG/RHS"/>
</dbReference>
<dbReference type="Pfam" id="PF25275">
    <property type="entry name" value="Golvesin_C"/>
    <property type="match status" value="1"/>
</dbReference>
<sequence length="2722" mass="295171">MARFAAWVSEGVSGLFTEDPKGEMRQGGAPVVLPGRDGAAPPQARQPKPPGRRVKELTGRRTAGGKVWQLDDGRLQVELSSVPVHFQDAKGAWQEIDTRLRAGDGVAAVNDSSGFGSRFGGRSSSLAEVELDGRRLTLGVPGEDREIAPKVTGSAVTYAGVWDGVDLVYKITPEGVKEFVVLHKAPSVPLEFTVRTDGLLAQAQQDGSIAFVGQDGATAFTVPKPFMIDQTNDPASPYGKSFSEAVTQSVADKDGQATITLTPDPGWLAAAGRTWPVVIDPTIRISPEAFDTYVDSAKKTTNFDAAWQLPVGKTATGVNRSLLRFNLPMPLGTTVDEARLETYFDQALGEAGPVTVEAREITGEWDSWTVTWNTQPAVAATAAATVTRSPGEASRWHTFNVTSVVNKWMTSEGDTPGFMLKAADESTAGKVGGPVYEASEDVYGGDGMFGETANHPRLIITYGNPSVVLQPADTVTSQGASLSWSAYADRTPSDNSDDLVEYRLHRTCPSGCQNSPTEDYDTLVASIGKDTTSFTDTSSGGDPEAVADESYIHEATYWVEAVLANGQIVPSQQATVVLPRPGRITTTIYGGADTALASGEPAVGHDGKRLAVGNTTGTPGNTRAVVGFAGYADKIPADARITEATLSLWNANATGSGAQFSAHKLTKAFDEAATWTSPWTTPGGDFDATALSSIANVTAAPGWKQWNVTAAATAWTADPATNHGLLVKVANEAGTSKQAASFLSTEGDEPVLRPRLRVTYLEKSDGSSAFYAPETPLEMDTGSSTQVPVTVTNTTDQTWPTGTTQLSYRWKQPDGTDLSTTANQIKTALPEALPPGESVLVTADITAPALTGDGTNKAEATTLDWDVYDSAAGTWKSASHHTPQHPQRIRLASPTSDQLGAEKFYSYSGKNTGAGSVALVNTFAGNLNWSYNVLSNPSRGPQTFVRTTYNSLDTASSSMGYGWSLQTSTLQRLGTALSFEPRRQTWPNKVRLTDGDGTTHMWTLDKHGNSACNPQVCDYVSPKGVHLYLQRVARADDPTRISTDPLRRWVFTKPDRTQFFFDEEGYQSAVVDANGNTMNFAYERRNECFGKTTKFLQHITDATGLRTLSVDYYKKGQDYAYIDGNGQEVSARKLSNKHIIDNVESVTDIAGRKVTFTYTAKGLMARMVDGAGDAAAKTFGFGYDAGWGNQNAKLTDVTDPRGNTTSFTYHRTPVLGWCKLRVETIKDRLGGVTRFDYDNGPTSKYVRATVTDPLNNATKYLLDPYGRAEQITNAKTETTALQWDTDHNVVKLTEPNQAYATWKFDAKTGYPLELRDAEATANNTAATTLVYTTALNGHIADLIEKTSPEGRKWAFGYDAKGNLKTVTDPLGVASTTAGDYTTGYEYNGYGQLTKSTDANGNPTAYTDYDPTGYPRAITDANGKVTTTAYDVRGNVLSVTDALGKKTTQTYDLFKRPLESKIPKDQDAGVFITTPAPVYDANDNVTKMTAPNGAASTAVYDKADQLIESLLPKDTTDSPERKAIVTYDAAGNIKTQTEPKGNLTATAGDYTTTYTYDPVYQLTDVVNAAQQKITYSYDNVGNVTKVVDPRKNATSDAADYTTTSTYDRNHQVKSVKDAAGHQTSADYDRDGLPIGQTDQEGNKTITVYDKRGAVIETKVPHSSTDGVIKYVTTQFAYDQVGNRTKVITPRGVETTDDPDDFVSETTYDKLNRPNKEIYPYDKDDPAYNRPDHVEYTYDELSRLKEISAPPSHGQTVRNVTALTYWDTGWNKTSTDPWGIQTSYDYNTLGLQTNRTLTSAGGSSQRAMDWSYYPDGKLKTHSDNGVPLDIDVVLADNSDLGQVKATGAFAARTTTSKSPVTGYDYAAAPAGKGRSAFTWTVTPNTTGTYQVWAKYPAGATATNAHYVINGDGKATVDQTKHAGKWVSLGSHAFTAGEPAAITLTDDANGTVAADAVKLVRDTNAADVEKKDFGYVYDPNANLTQILDNTTTAKIDDWAIEYTGLNQIAKIVEKLDGAVKNTTTYAYNENSAVTELTHDKTRATYSYDARDLVSSVTNRKSATDTNPKTTLYTYTPRGEHLKETKANGNTIDYDYFLTGLLRHSVEKKSNGTIVAEHTIGYQSNLHRASDHAKIQNADNPGAYLDHTSTYTYDPRDRVSKSMRTSAGGGPVEIETYSHDANGNVWEQDLSGVKTTFTYDRNRLVSSDTEGAGSTYTYDPYGRLRTVQGGGLTWEKYTYDGFDHVTRHDKLGGDGVTSTATSYTYDPLDRTTSKTEKVGTGTAKTTAYSYLGLSEEVLDEEVAGKLTKSFQYSPWGERLSQVKIKPDNTEESSYYGYNAHTDVEQITNESGDTRATYGYTAYGNNDDNLFTGVDKPDPADPTAKEEYNPYRFNAKRWDNSTGMYDMGFRNYNPGLNRFLNLDAYNGALADLSLSLDPWTANRYAFAGGNPITGIELDGHIPDGFTAGEWNAYQHGYGAHKGGYKAYKAYRYAKGMMSWQEEFQWTWRMAGKDPNWVTRNGQSMLGAAAVYDKNGKMIAFETGFFSGHYNAKMDKGSSHLERRIVAYLEKKGLLQKGNTLQIITSGTQAPCGKGLKKGCDTFLREYSQNNGVNIQWTSRGAAVAPYGRPNMGGGGLAVDDVFESDGTWKGTIASPKVTGTGKPAGAMRGFGRMGGRMLGAFGIAGDILSATQHGLYIYRYGFDAWLGMMYCATMPGDACASREQLLA</sequence>
<feature type="domain" description="Golvesin/Xly CBD-like" evidence="6">
    <location>
        <begin position="1831"/>
        <end position="1958"/>
    </location>
</feature>
<keyword evidence="3" id="KW-0732">Signal</keyword>
<protein>
    <submittedName>
        <fullName evidence="7">RHS repeat-associated core domain-containing protein</fullName>
    </submittedName>
</protein>